<feature type="compositionally biased region" description="Acidic residues" evidence="1">
    <location>
        <begin position="315"/>
        <end position="328"/>
    </location>
</feature>
<dbReference type="Pfam" id="PF00179">
    <property type="entry name" value="UQ_con"/>
    <property type="match status" value="1"/>
</dbReference>
<proteinExistence type="predicted"/>
<accession>A0A0R3UBZ8</accession>
<dbReference type="InterPro" id="IPR016135">
    <property type="entry name" value="UBQ-conjugating_enzyme/RWD"/>
</dbReference>
<dbReference type="Gene3D" id="3.10.110.10">
    <property type="entry name" value="Ubiquitin Conjugating Enzyme"/>
    <property type="match status" value="1"/>
</dbReference>
<feature type="compositionally biased region" description="Low complexity" evidence="1">
    <location>
        <begin position="329"/>
        <end position="338"/>
    </location>
</feature>
<feature type="domain" description="UBC core" evidence="2">
    <location>
        <begin position="63"/>
        <end position="105"/>
    </location>
</feature>
<feature type="region of interest" description="Disordered" evidence="1">
    <location>
        <begin position="314"/>
        <end position="361"/>
    </location>
</feature>
<organism evidence="3 4">
    <name type="scientific">Mesocestoides corti</name>
    <name type="common">Flatworm</name>
    <dbReference type="NCBI Taxonomy" id="53468"/>
    <lineage>
        <taxon>Eukaryota</taxon>
        <taxon>Metazoa</taxon>
        <taxon>Spiralia</taxon>
        <taxon>Lophotrochozoa</taxon>
        <taxon>Platyhelminthes</taxon>
        <taxon>Cestoda</taxon>
        <taxon>Eucestoda</taxon>
        <taxon>Cyclophyllidea</taxon>
        <taxon>Mesocestoididae</taxon>
        <taxon>Mesocestoides</taxon>
    </lineage>
</organism>
<evidence type="ECO:0000259" key="2">
    <source>
        <dbReference type="Pfam" id="PF00179"/>
    </source>
</evidence>
<feature type="non-terminal residue" evidence="3">
    <location>
        <position position="361"/>
    </location>
</feature>
<sequence length="361" mass="40982">MSHSMGQRSFFKDVQQLYRKIDTSTDGQASIVSVNELSVIVSLNPKFGRNAHAAFIVNIFDALQIDCPSAYPKASPEACFITPIFHPDINVCDGSVCLSLFDEWHRYELLQVKADQKTHHRFSDASSDTVPSFAKIRFFLDSLSGTSSWTYYVQDYYCIYFKSQRILIGQPSVNNKISLPSVFYYSEFLGNPDHRCKLGDLYGTLFAGDVLPAMQVHPESRQTSSLCPWYHFYYNSYLSFLTIESVFNLTNLFTYTEPRRESRGSDFSLDDDDGEDLAQVASESLAMGGDFYVDAELENSPQIVESRELAFDAEYKDEEEDDDDEEVEQQPAVEVEMQNMPIKDASSAASSKTYPLKSYVF</sequence>
<dbReference type="OrthoDB" id="9978460at2759"/>
<evidence type="ECO:0000313" key="4">
    <source>
        <dbReference type="Proteomes" id="UP000267029"/>
    </source>
</evidence>
<dbReference type="AlphaFoldDB" id="A0A0R3UBZ8"/>
<keyword evidence="4" id="KW-1185">Reference proteome</keyword>
<dbReference type="SUPFAM" id="SSF54495">
    <property type="entry name" value="UBC-like"/>
    <property type="match status" value="1"/>
</dbReference>
<evidence type="ECO:0000313" key="3">
    <source>
        <dbReference type="EMBL" id="VDD78444.1"/>
    </source>
</evidence>
<name>A0A0R3UBZ8_MESCO</name>
<gene>
    <name evidence="3" type="ORF">MCOS_LOCUS4447</name>
</gene>
<dbReference type="InterPro" id="IPR000608">
    <property type="entry name" value="UBC"/>
</dbReference>
<dbReference type="Proteomes" id="UP000267029">
    <property type="component" value="Unassembled WGS sequence"/>
</dbReference>
<dbReference type="EMBL" id="UXSR01001667">
    <property type="protein sequence ID" value="VDD78444.1"/>
    <property type="molecule type" value="Genomic_DNA"/>
</dbReference>
<evidence type="ECO:0000256" key="1">
    <source>
        <dbReference type="SAM" id="MobiDB-lite"/>
    </source>
</evidence>
<protein>
    <recommendedName>
        <fullName evidence="2">UBC core domain-containing protein</fullName>
    </recommendedName>
</protein>
<reference evidence="3 4" key="1">
    <citation type="submission" date="2018-10" db="EMBL/GenBank/DDBJ databases">
        <authorList>
            <consortium name="Pathogen Informatics"/>
        </authorList>
    </citation>
    <scope>NUCLEOTIDE SEQUENCE [LARGE SCALE GENOMIC DNA]</scope>
</reference>